<organism evidence="2 3">
    <name type="scientific">Candidatus Staskawiczbacteria bacterium RIFCSPHIGHO2_01_FULL_39_25</name>
    <dbReference type="NCBI Taxonomy" id="1802202"/>
    <lineage>
        <taxon>Bacteria</taxon>
        <taxon>Candidatus Staskawicziibacteriota</taxon>
    </lineage>
</organism>
<reference evidence="2 3" key="1">
    <citation type="journal article" date="2016" name="Nat. Commun.">
        <title>Thousands of microbial genomes shed light on interconnected biogeochemical processes in an aquifer system.</title>
        <authorList>
            <person name="Anantharaman K."/>
            <person name="Brown C.T."/>
            <person name="Hug L.A."/>
            <person name="Sharon I."/>
            <person name="Castelle C.J."/>
            <person name="Probst A.J."/>
            <person name="Thomas B.C."/>
            <person name="Singh A."/>
            <person name="Wilkins M.J."/>
            <person name="Karaoz U."/>
            <person name="Brodie E.L."/>
            <person name="Williams K.H."/>
            <person name="Hubbard S.S."/>
            <person name="Banfield J.F."/>
        </authorList>
    </citation>
    <scope>NUCLEOTIDE SEQUENCE [LARGE SCALE GENOMIC DNA]</scope>
</reference>
<keyword evidence="1" id="KW-1133">Transmembrane helix</keyword>
<evidence type="ECO:0000313" key="3">
    <source>
        <dbReference type="Proteomes" id="UP000176855"/>
    </source>
</evidence>
<gene>
    <name evidence="2" type="ORF">A2730_02110</name>
</gene>
<accession>A0A1G2HQK8</accession>
<evidence type="ECO:0008006" key="4">
    <source>
        <dbReference type="Google" id="ProtNLM"/>
    </source>
</evidence>
<comment type="caution">
    <text evidence="2">The sequence shown here is derived from an EMBL/GenBank/DDBJ whole genome shotgun (WGS) entry which is preliminary data.</text>
</comment>
<dbReference type="STRING" id="1802202.A2730_02110"/>
<dbReference type="AlphaFoldDB" id="A0A1G2HQK8"/>
<keyword evidence="1" id="KW-0472">Membrane</keyword>
<dbReference type="EMBL" id="MHOO01000003">
    <property type="protein sequence ID" value="OGZ64733.1"/>
    <property type="molecule type" value="Genomic_DNA"/>
</dbReference>
<keyword evidence="1" id="KW-0812">Transmembrane</keyword>
<name>A0A1G2HQK8_9BACT</name>
<sequence length="116" mass="13188">MTTATLAYRAIGSKLAWTQPLRVNWKAMYILGIIFALLFCVTYIFGINQLTRGAYLIKNYNKEISSLLEENRKLEIDFAESGFLGGVQEKVKQLSFEKTKGVKYVQILDNSLVLSK</sequence>
<feature type="transmembrane region" description="Helical" evidence="1">
    <location>
        <begin position="27"/>
        <end position="46"/>
    </location>
</feature>
<dbReference type="Proteomes" id="UP000176855">
    <property type="component" value="Unassembled WGS sequence"/>
</dbReference>
<evidence type="ECO:0000313" key="2">
    <source>
        <dbReference type="EMBL" id="OGZ64733.1"/>
    </source>
</evidence>
<proteinExistence type="predicted"/>
<protein>
    <recommendedName>
        <fullName evidence="4">Cell division protein FtsL</fullName>
    </recommendedName>
</protein>
<evidence type="ECO:0000256" key="1">
    <source>
        <dbReference type="SAM" id="Phobius"/>
    </source>
</evidence>